<dbReference type="RefSeq" id="WP_179478711.1">
    <property type="nucleotide sequence ID" value="NZ_JACCFW010000001.1"/>
</dbReference>
<dbReference type="InterPro" id="IPR029035">
    <property type="entry name" value="DHS-like_NAD/FAD-binding_dom"/>
</dbReference>
<dbReference type="Pfam" id="PF13289">
    <property type="entry name" value="SIR2_2"/>
    <property type="match status" value="1"/>
</dbReference>
<protein>
    <recommendedName>
        <fullName evidence="3">SIR2-like domain-containing protein</fullName>
    </recommendedName>
</protein>
<keyword evidence="2" id="KW-1185">Reference proteome</keyword>
<evidence type="ECO:0000313" key="2">
    <source>
        <dbReference type="Proteomes" id="UP000571817"/>
    </source>
</evidence>
<gene>
    <name evidence="1" type="ORF">HNR15_000399</name>
</gene>
<dbReference type="SUPFAM" id="SSF52467">
    <property type="entry name" value="DHS-like NAD/FAD-binding domain"/>
    <property type="match status" value="1"/>
</dbReference>
<comment type="caution">
    <text evidence="1">The sequence shown here is derived from an EMBL/GenBank/DDBJ whole genome shotgun (WGS) entry which is preliminary data.</text>
</comment>
<dbReference type="AlphaFoldDB" id="A0A853D7R3"/>
<name>A0A853D7R3_9MICO</name>
<accession>A0A853D7R3</accession>
<dbReference type="EMBL" id="JACCFW010000001">
    <property type="protein sequence ID" value="NYJ73436.1"/>
    <property type="molecule type" value="Genomic_DNA"/>
</dbReference>
<sequence length="502" mass="53204">MADLGHLFVVRGKLESVYCDALIVPTDSSAQLERTWDGVLSGVRRPKRLENGFARALRDDSGVPVWYLDVTERGDVSIDALVKHLSSVLEDVAAANLETTRARPLVAVPALGLAGGGHHGSAGAAIGRVMEALQAGADGIDIAFVLFSESDYAAAQWVRRQSGACDTDDALHKTQSRLADLARKGGLSLLIGAGVSIGAGLPSWTDLIEDLRSYLTQSQKDALGKLSVLDQAEYLAAVKGTKLGSVVANKIKVVQRPALGHLLLASLGCRAVATTNYDTLYENAVAAQAGAPMPTLLPYDGPAPGGSWVLKLHGDVDHPEDVVLARSEFIAYDAKNGPAGAIFQSMLLTTHLLAVGVSFRDDNILRLTHEVAGFVEAGGSSQKNELGTVLALGGDELQAAIWGGRLHWVAIGEDSDESLTQARELEIFLDHLAMHASVSSSYLLDPRYAALTEEDSEVIAAARAVADIVPKKPSARDRWKPLRDSLAALGYKHPASELPEAP</sequence>
<evidence type="ECO:0008006" key="3">
    <source>
        <dbReference type="Google" id="ProtNLM"/>
    </source>
</evidence>
<proteinExistence type="predicted"/>
<organism evidence="1 2">
    <name type="scientific">Allobranchiibius huperziae</name>
    <dbReference type="NCBI Taxonomy" id="1874116"/>
    <lineage>
        <taxon>Bacteria</taxon>
        <taxon>Bacillati</taxon>
        <taxon>Actinomycetota</taxon>
        <taxon>Actinomycetes</taxon>
        <taxon>Micrococcales</taxon>
        <taxon>Dermacoccaceae</taxon>
        <taxon>Allobranchiibius</taxon>
    </lineage>
</organism>
<evidence type="ECO:0000313" key="1">
    <source>
        <dbReference type="EMBL" id="NYJ73436.1"/>
    </source>
</evidence>
<dbReference type="Proteomes" id="UP000571817">
    <property type="component" value="Unassembled WGS sequence"/>
</dbReference>
<reference evidence="1 2" key="1">
    <citation type="submission" date="2020-07" db="EMBL/GenBank/DDBJ databases">
        <title>Sequencing the genomes of 1000 actinobacteria strains.</title>
        <authorList>
            <person name="Klenk H.-P."/>
        </authorList>
    </citation>
    <scope>NUCLEOTIDE SEQUENCE [LARGE SCALE GENOMIC DNA]</scope>
    <source>
        <strain evidence="1 2">DSM 29531</strain>
    </source>
</reference>